<dbReference type="PANTHER" id="PTHR14084:SF0">
    <property type="entry name" value="KYNURENINASE"/>
    <property type="match status" value="1"/>
</dbReference>
<dbReference type="Gene3D" id="3.90.1150.10">
    <property type="entry name" value="Aspartate Aminotransferase, domain 1"/>
    <property type="match status" value="1"/>
</dbReference>
<dbReference type="InterPro" id="IPR015422">
    <property type="entry name" value="PyrdxlP-dep_Trfase_small"/>
</dbReference>
<dbReference type="EMBL" id="CAEZTS010000105">
    <property type="protein sequence ID" value="CAB4583518.1"/>
    <property type="molecule type" value="Genomic_DNA"/>
</dbReference>
<dbReference type="AlphaFoldDB" id="A0A6J6FGG6"/>
<evidence type="ECO:0000256" key="2">
    <source>
        <dbReference type="ARBA" id="ARBA00022801"/>
    </source>
</evidence>
<dbReference type="GO" id="GO:0030170">
    <property type="term" value="F:pyridoxal phosphate binding"/>
    <property type="evidence" value="ECO:0007669"/>
    <property type="project" value="InterPro"/>
</dbReference>
<proteinExistence type="predicted"/>
<evidence type="ECO:0000256" key="1">
    <source>
        <dbReference type="ARBA" id="ARBA00022642"/>
    </source>
</evidence>
<name>A0A6J6FGG6_9ZZZZ</name>
<dbReference type="Pfam" id="PF22580">
    <property type="entry name" value="KYNU_C"/>
    <property type="match status" value="1"/>
</dbReference>
<dbReference type="InterPro" id="IPR015424">
    <property type="entry name" value="PyrdxlP-dep_Trfase"/>
</dbReference>
<keyword evidence="3" id="KW-0663">Pyridoxal phosphate</keyword>
<evidence type="ECO:0000313" key="4">
    <source>
        <dbReference type="EMBL" id="CAB4583518.1"/>
    </source>
</evidence>
<dbReference type="PANTHER" id="PTHR14084">
    <property type="entry name" value="KYNURENINASE"/>
    <property type="match status" value="1"/>
</dbReference>
<protein>
    <submittedName>
        <fullName evidence="4">Unannotated protein</fullName>
    </submittedName>
</protein>
<dbReference type="GO" id="GO:0009435">
    <property type="term" value="P:NAD+ biosynthetic process"/>
    <property type="evidence" value="ECO:0007669"/>
    <property type="project" value="InterPro"/>
</dbReference>
<dbReference type="SUPFAM" id="SSF53383">
    <property type="entry name" value="PLP-dependent transferases"/>
    <property type="match status" value="1"/>
</dbReference>
<dbReference type="GO" id="GO:0030429">
    <property type="term" value="F:kynureninase activity"/>
    <property type="evidence" value="ECO:0007669"/>
    <property type="project" value="InterPro"/>
</dbReference>
<sequence length="231" mass="25127">MAVVVRSVIDYRTAEMADVAGFTARAREAGALVVWDLSHAAGAVEFDVHALGVELAIGCSYKFLNGGPGAPAWTYVHADLHTRVRQPIQGWFAQKDQFAMERPFEPHDDIRRVLLGTPHMLSLVAAEEGIALSARAGMPAIAAKGRALTDFALSIVDELGLRSSTPRDAHRRGCHVAVHHADAANLVDRLTREHKVIADVRPPDIVRLGLSPLTTRFTDVWDGLHALRALL</sequence>
<dbReference type="GO" id="GO:0005737">
    <property type="term" value="C:cytoplasm"/>
    <property type="evidence" value="ECO:0007669"/>
    <property type="project" value="InterPro"/>
</dbReference>
<evidence type="ECO:0000256" key="3">
    <source>
        <dbReference type="ARBA" id="ARBA00022898"/>
    </source>
</evidence>
<dbReference type="Gene3D" id="3.40.640.10">
    <property type="entry name" value="Type I PLP-dependent aspartate aminotransferase-like (Major domain)"/>
    <property type="match status" value="1"/>
</dbReference>
<gene>
    <name evidence="4" type="ORF">UFOPK1722_01197</name>
</gene>
<keyword evidence="1" id="KW-0662">Pyridine nucleotide biosynthesis</keyword>
<dbReference type="InterPro" id="IPR010111">
    <property type="entry name" value="Kynureninase"/>
</dbReference>
<organism evidence="4">
    <name type="scientific">freshwater metagenome</name>
    <dbReference type="NCBI Taxonomy" id="449393"/>
    <lineage>
        <taxon>unclassified sequences</taxon>
        <taxon>metagenomes</taxon>
        <taxon>ecological metagenomes</taxon>
    </lineage>
</organism>
<dbReference type="GO" id="GO:0043420">
    <property type="term" value="P:anthranilate metabolic process"/>
    <property type="evidence" value="ECO:0007669"/>
    <property type="project" value="TreeGrafter"/>
</dbReference>
<dbReference type="GO" id="GO:0019441">
    <property type="term" value="P:L-tryptophan catabolic process to kynurenine"/>
    <property type="evidence" value="ECO:0007669"/>
    <property type="project" value="TreeGrafter"/>
</dbReference>
<reference evidence="4" key="1">
    <citation type="submission" date="2020-05" db="EMBL/GenBank/DDBJ databases">
        <authorList>
            <person name="Chiriac C."/>
            <person name="Salcher M."/>
            <person name="Ghai R."/>
            <person name="Kavagutti S V."/>
        </authorList>
    </citation>
    <scope>NUCLEOTIDE SEQUENCE</scope>
</reference>
<keyword evidence="2" id="KW-0378">Hydrolase</keyword>
<accession>A0A6J6FGG6</accession>
<dbReference type="InterPro" id="IPR015421">
    <property type="entry name" value="PyrdxlP-dep_Trfase_major"/>
</dbReference>